<dbReference type="Proteomes" id="UP000000683">
    <property type="component" value="Chromosome"/>
</dbReference>
<evidence type="ECO:0000313" key="3">
    <source>
        <dbReference type="Proteomes" id="UP000000683"/>
    </source>
</evidence>
<feature type="compositionally biased region" description="Polar residues" evidence="1">
    <location>
        <begin position="11"/>
        <end position="21"/>
    </location>
</feature>
<dbReference type="KEGG" id="alt:ambt_07485"/>
<evidence type="ECO:0000313" key="2">
    <source>
        <dbReference type="EMBL" id="AEF03025.1"/>
    </source>
</evidence>
<dbReference type="EMBL" id="CP002339">
    <property type="protein sequence ID" value="AEF03025.1"/>
    <property type="molecule type" value="Genomic_DNA"/>
</dbReference>
<gene>
    <name evidence="2" type="ordered locus">ambt_07485</name>
</gene>
<evidence type="ECO:0000256" key="1">
    <source>
        <dbReference type="SAM" id="MobiDB-lite"/>
    </source>
</evidence>
<proteinExistence type="predicted"/>
<protein>
    <submittedName>
        <fullName evidence="2">Uncharacterized protein</fullName>
    </submittedName>
</protein>
<dbReference type="AlphaFoldDB" id="F5Z7I2"/>
<sequence length="48" mass="5355">MAITATLAGDQRTSASPYDSLSYHQTATREAEHNARLFLVTPDAYHFQ</sequence>
<keyword evidence="3" id="KW-1185">Reference proteome</keyword>
<reference evidence="2 3" key="1">
    <citation type="journal article" date="2011" name="J. Bacteriol.">
        <title>Complete genome sequence of the polycyclic aromatic hydrocarbon-degrading bacterium Alteromonas sp. strain SN2.</title>
        <authorList>
            <person name="Jin H.M."/>
            <person name="Jeong H."/>
            <person name="Moon E.J."/>
            <person name="Math R.K."/>
            <person name="Lee K."/>
            <person name="Kim H.J."/>
            <person name="Jeon C.O."/>
            <person name="Oh T.K."/>
            <person name="Kim J.F."/>
        </authorList>
    </citation>
    <scope>NUCLEOTIDE SEQUENCE [LARGE SCALE GENOMIC DNA]</scope>
    <source>
        <strain evidence="3">JCM 17741 / KACC 18427 / KCTC 11700BP / SN2</strain>
    </source>
</reference>
<organism evidence="2 3">
    <name type="scientific">Alteromonas naphthalenivorans</name>
    <dbReference type="NCBI Taxonomy" id="715451"/>
    <lineage>
        <taxon>Bacteria</taxon>
        <taxon>Pseudomonadati</taxon>
        <taxon>Pseudomonadota</taxon>
        <taxon>Gammaproteobacteria</taxon>
        <taxon>Alteromonadales</taxon>
        <taxon>Alteromonadaceae</taxon>
        <taxon>Alteromonas/Salinimonas group</taxon>
        <taxon>Alteromonas</taxon>
    </lineage>
</organism>
<feature type="region of interest" description="Disordered" evidence="1">
    <location>
        <begin position="1"/>
        <end position="21"/>
    </location>
</feature>
<dbReference type="HOGENOM" id="CLU_3148733_0_0_6"/>
<name>F5Z7I2_ALTNA</name>
<accession>F5Z7I2</accession>